<keyword evidence="1" id="KW-1133">Transmembrane helix</keyword>
<feature type="transmembrane region" description="Helical" evidence="1">
    <location>
        <begin position="24"/>
        <end position="49"/>
    </location>
</feature>
<protein>
    <submittedName>
        <fullName evidence="3">Uncharacterized protein</fullName>
    </submittedName>
</protein>
<feature type="transmembrane region" description="Helical" evidence="1">
    <location>
        <begin position="179"/>
        <end position="203"/>
    </location>
</feature>
<reference evidence="3" key="1">
    <citation type="submission" date="2022-11" db="UniProtKB">
        <authorList>
            <consortium name="WormBaseParasite"/>
        </authorList>
    </citation>
    <scope>IDENTIFICATION</scope>
</reference>
<dbReference type="AlphaFoldDB" id="A0A914EQS7"/>
<organism evidence="2 3">
    <name type="scientific">Acrobeloides nanus</name>
    <dbReference type="NCBI Taxonomy" id="290746"/>
    <lineage>
        <taxon>Eukaryota</taxon>
        <taxon>Metazoa</taxon>
        <taxon>Ecdysozoa</taxon>
        <taxon>Nematoda</taxon>
        <taxon>Chromadorea</taxon>
        <taxon>Rhabditida</taxon>
        <taxon>Tylenchina</taxon>
        <taxon>Cephalobomorpha</taxon>
        <taxon>Cephaloboidea</taxon>
        <taxon>Cephalobidae</taxon>
        <taxon>Acrobeloides</taxon>
    </lineage>
</organism>
<feature type="transmembrane region" description="Helical" evidence="1">
    <location>
        <begin position="104"/>
        <end position="127"/>
    </location>
</feature>
<keyword evidence="2" id="KW-1185">Reference proteome</keyword>
<sequence>MLSNQIGNNSRHKFFYGNITNKNLALWLAIFRLTCSFIFIMIGITKTVFYDILQWDSSNQLLSDLIDIVPYWIFIEGMSFFGVHAFAIYAGFKKKPWAYWPQIVVDGLTVIQIFLLTKLIMVLLIWLNQLHDDLIEKVEQRYYERLNSQMKDRLFQLIFKSPDDYYKEIIELDQSLPNVWLVIVIVMLFWFLTTAFLGFSLVVTYRAYQ</sequence>
<keyword evidence="1" id="KW-0812">Transmembrane</keyword>
<feature type="transmembrane region" description="Helical" evidence="1">
    <location>
        <begin position="69"/>
        <end position="92"/>
    </location>
</feature>
<dbReference type="Proteomes" id="UP000887540">
    <property type="component" value="Unplaced"/>
</dbReference>
<keyword evidence="1" id="KW-0472">Membrane</keyword>
<dbReference type="WBParaSite" id="ACRNAN_scaffold9835.g29318.t1">
    <property type="protein sequence ID" value="ACRNAN_scaffold9835.g29318.t1"/>
    <property type="gene ID" value="ACRNAN_scaffold9835.g29318"/>
</dbReference>
<evidence type="ECO:0000313" key="2">
    <source>
        <dbReference type="Proteomes" id="UP000887540"/>
    </source>
</evidence>
<evidence type="ECO:0000256" key="1">
    <source>
        <dbReference type="SAM" id="Phobius"/>
    </source>
</evidence>
<evidence type="ECO:0000313" key="3">
    <source>
        <dbReference type="WBParaSite" id="ACRNAN_scaffold9835.g29318.t1"/>
    </source>
</evidence>
<accession>A0A914EQS7</accession>
<proteinExistence type="predicted"/>
<name>A0A914EQS7_9BILA</name>